<keyword evidence="2" id="KW-1185">Reference proteome</keyword>
<dbReference type="EMBL" id="LGSP01000052">
    <property type="protein sequence ID" value="KNE80385.1"/>
    <property type="molecule type" value="Genomic_DNA"/>
</dbReference>
<evidence type="ECO:0000313" key="2">
    <source>
        <dbReference type="Proteomes" id="UP000037185"/>
    </source>
</evidence>
<reference evidence="1" key="1">
    <citation type="submission" date="2015-07" db="EMBL/GenBank/DDBJ databases">
        <title>Draft genome sequence of Streptomyces fradiae, a resistant strain to nitron-oligomycin.</title>
        <authorList>
            <person name="Vatlin A.A."/>
            <person name="Bekker O.B."/>
            <person name="Danilenko V.N."/>
        </authorList>
    </citation>
    <scope>NUCLEOTIDE SEQUENCE</scope>
    <source>
        <strain evidence="1">Olg1-1</strain>
    </source>
</reference>
<evidence type="ECO:0000313" key="1">
    <source>
        <dbReference type="EMBL" id="KNE80385.1"/>
    </source>
</evidence>
<name>A0ACC4W7D0_STRFR</name>
<comment type="caution">
    <text evidence="1">The sequence shown here is derived from an EMBL/GenBank/DDBJ whole genome shotgun (WGS) entry which is preliminary data.</text>
</comment>
<feature type="non-terminal residue" evidence="1">
    <location>
        <position position="161"/>
    </location>
</feature>
<protein>
    <submittedName>
        <fullName evidence="1">Transposase</fullName>
    </submittedName>
</protein>
<sequence length="161" mass="18401">MALTPVQVRLVDAQAHAARATWNLLHDFWTMTPKCRRSLKAADEAIRQARKEIDWLGVLPAQAAQAVLKAYHQAWKNCWEGRAGEPNFKARLRTVMSVDIPQGRDLQITRVHRRWGMVSIPKAGRIRFRWTKDLPVGKHADKDNRITGARLVKDALGWHIA</sequence>
<organism evidence="1 2">
    <name type="scientific">Streptomyces fradiae</name>
    <name type="common">Streptomyces roseoflavus</name>
    <dbReference type="NCBI Taxonomy" id="1906"/>
    <lineage>
        <taxon>Bacteria</taxon>
        <taxon>Bacillati</taxon>
        <taxon>Actinomycetota</taxon>
        <taxon>Actinomycetes</taxon>
        <taxon>Kitasatosporales</taxon>
        <taxon>Streptomycetaceae</taxon>
        <taxon>Streptomyces</taxon>
    </lineage>
</organism>
<gene>
    <name evidence="1" type="ORF">ADZ36_22530</name>
</gene>
<proteinExistence type="predicted"/>
<accession>A0ACC4W7D0</accession>
<dbReference type="Proteomes" id="UP000037185">
    <property type="component" value="Unassembled WGS sequence"/>
</dbReference>